<dbReference type="InterPro" id="IPR011050">
    <property type="entry name" value="Pectin_lyase_fold/virulence"/>
</dbReference>
<dbReference type="RefSeq" id="WP_305107439.1">
    <property type="nucleotide sequence ID" value="NZ_JAUTWS010000051.1"/>
</dbReference>
<dbReference type="InterPro" id="IPR006626">
    <property type="entry name" value="PbH1"/>
</dbReference>
<protein>
    <recommendedName>
        <fullName evidence="3">Right handed beta helix domain-containing protein</fullName>
    </recommendedName>
</protein>
<gene>
    <name evidence="1" type="ORF">Q7A36_29865</name>
</gene>
<dbReference type="Proteomes" id="UP001243009">
    <property type="component" value="Unassembled WGS sequence"/>
</dbReference>
<reference evidence="1 2" key="1">
    <citation type="submission" date="2023-08" db="EMBL/GenBank/DDBJ databases">
        <title>The draft genome sequence of Paracraurococcus sp. LOR1-02.</title>
        <authorList>
            <person name="Kingkaew E."/>
            <person name="Tanasupawat S."/>
        </authorList>
    </citation>
    <scope>NUCLEOTIDE SEQUENCE [LARGE SCALE GENOMIC DNA]</scope>
    <source>
        <strain evidence="1 2">LOR1-02</strain>
    </source>
</reference>
<organism evidence="1 2">
    <name type="scientific">Paracraurococcus lichenis</name>
    <dbReference type="NCBI Taxonomy" id="3064888"/>
    <lineage>
        <taxon>Bacteria</taxon>
        <taxon>Pseudomonadati</taxon>
        <taxon>Pseudomonadota</taxon>
        <taxon>Alphaproteobacteria</taxon>
        <taxon>Acetobacterales</taxon>
        <taxon>Roseomonadaceae</taxon>
        <taxon>Paracraurococcus</taxon>
    </lineage>
</organism>
<dbReference type="SUPFAM" id="SSF51126">
    <property type="entry name" value="Pectin lyase-like"/>
    <property type="match status" value="1"/>
</dbReference>
<accession>A0ABT9E9D0</accession>
<dbReference type="EMBL" id="JAUTWS010000051">
    <property type="protein sequence ID" value="MDO9712583.1"/>
    <property type="molecule type" value="Genomic_DNA"/>
</dbReference>
<evidence type="ECO:0000313" key="2">
    <source>
        <dbReference type="Proteomes" id="UP001243009"/>
    </source>
</evidence>
<keyword evidence="2" id="KW-1185">Reference proteome</keyword>
<name>A0ABT9E9D0_9PROT</name>
<evidence type="ECO:0008006" key="3">
    <source>
        <dbReference type="Google" id="ProtNLM"/>
    </source>
</evidence>
<evidence type="ECO:0000313" key="1">
    <source>
        <dbReference type="EMBL" id="MDO9712583.1"/>
    </source>
</evidence>
<dbReference type="Gene3D" id="2.160.20.10">
    <property type="entry name" value="Single-stranded right-handed beta-helix, Pectin lyase-like"/>
    <property type="match status" value="1"/>
</dbReference>
<proteinExistence type="predicted"/>
<dbReference type="SMART" id="SM00710">
    <property type="entry name" value="PbH1"/>
    <property type="match status" value="5"/>
</dbReference>
<sequence>MLDMQLGISGGVKMRVMRQSILSSLAVLSFLTITFPLRSMEAVAAQTAYGLATPSHVETPGLSPALSAKPPYECVVNRYVDATHGNDANPGTAELPWATIQNADNGWPNTPVAGECINVAPGTYKFSKSMIVAHGGNSNTPTGYVVYRSIVPQAARIVAADGIMDTANGDMIMLWAPYVIFDGFEIDGAGLTSGHGIDGCANGGQPFNIAHHFMALNNVIHDVGGSGLSTCTADFVAWIHNVVYNTSGTNQWQTSGINVWQPKALAAETYQPTAADVVTFGITIAYNISHNNGEGPAIPAPHTDGNGIIIDTTLGSFECPTCGTPYPGKILVLGNLSHSNGGSGIHVFLSKNVFVYNNTVYNNYRDPLNPGTARGDLSNGGSENVVWYNNLAISVREAGPLGTNRPIMSYPVNGKFEDSGIWKNNLAFGASVVSTPASHVDPGINLIGVDPELGNPAGGNFVPSATSPVIGVGRRTPFSPAGKLVNIGAY</sequence>
<dbReference type="InterPro" id="IPR012334">
    <property type="entry name" value="Pectin_lyas_fold"/>
</dbReference>
<comment type="caution">
    <text evidence="1">The sequence shown here is derived from an EMBL/GenBank/DDBJ whole genome shotgun (WGS) entry which is preliminary data.</text>
</comment>